<protein>
    <submittedName>
        <fullName evidence="1">Uncharacterized protein</fullName>
    </submittedName>
</protein>
<evidence type="ECO:0000313" key="2">
    <source>
        <dbReference type="Proteomes" id="UP000654471"/>
    </source>
</evidence>
<reference evidence="2" key="1">
    <citation type="journal article" date="2019" name="Int. J. Syst. Evol. Microbiol.">
        <title>The Global Catalogue of Microorganisms (GCM) 10K type strain sequencing project: providing services to taxonomists for standard genome sequencing and annotation.</title>
        <authorList>
            <consortium name="The Broad Institute Genomics Platform"/>
            <consortium name="The Broad Institute Genome Sequencing Center for Infectious Disease"/>
            <person name="Wu L."/>
            <person name="Ma J."/>
        </authorList>
    </citation>
    <scope>NUCLEOTIDE SEQUENCE [LARGE SCALE GENOMIC DNA]</scope>
    <source>
        <strain evidence="2">JCM 3399</strain>
    </source>
</reference>
<name>A0ABQ2VDQ0_9ACTN</name>
<organism evidence="1 2">
    <name type="scientific">Streptomyces albospinus</name>
    <dbReference type="NCBI Taxonomy" id="285515"/>
    <lineage>
        <taxon>Bacteria</taxon>
        <taxon>Bacillati</taxon>
        <taxon>Actinomycetota</taxon>
        <taxon>Actinomycetes</taxon>
        <taxon>Kitasatosporales</taxon>
        <taxon>Streptomycetaceae</taxon>
        <taxon>Streptomyces</taxon>
    </lineage>
</organism>
<keyword evidence="2" id="KW-1185">Reference proteome</keyword>
<dbReference type="Proteomes" id="UP000654471">
    <property type="component" value="Unassembled WGS sequence"/>
</dbReference>
<comment type="caution">
    <text evidence="1">The sequence shown here is derived from an EMBL/GenBank/DDBJ whole genome shotgun (WGS) entry which is preliminary data.</text>
</comment>
<evidence type="ECO:0000313" key="1">
    <source>
        <dbReference type="EMBL" id="GGU80178.1"/>
    </source>
</evidence>
<accession>A0ABQ2VDQ0</accession>
<proteinExistence type="predicted"/>
<dbReference type="EMBL" id="BMRP01000020">
    <property type="protein sequence ID" value="GGU80178.1"/>
    <property type="molecule type" value="Genomic_DNA"/>
</dbReference>
<gene>
    <name evidence="1" type="ORF">GCM10010211_52900</name>
</gene>
<sequence length="69" mass="7428">MYDPGGFACPQPVPEPESAEYAADEFTLDGRSVRIRAVKDHPDEGRPVRHGVAAVPGGADPALRCRRRG</sequence>